<keyword evidence="4 12" id="KW-0831">Ubiquinone biosynthesis</keyword>
<keyword evidence="8 12" id="KW-0560">Oxidoreductase</keyword>
<dbReference type="Gene3D" id="3.50.50.60">
    <property type="entry name" value="FAD/NAD(P)-binding domain"/>
    <property type="match status" value="2"/>
</dbReference>
<dbReference type="EMBL" id="JAPTSV010000006">
    <property type="protein sequence ID" value="KAJ1527196.1"/>
    <property type="molecule type" value="Genomic_DNA"/>
</dbReference>
<keyword evidence="15" id="KW-1185">Reference proteome</keyword>
<dbReference type="InterPro" id="IPR051205">
    <property type="entry name" value="UbiH/COQ6_monooxygenase"/>
</dbReference>
<reference evidence="14" key="1">
    <citation type="submission" date="2022-12" db="EMBL/GenBank/DDBJ databases">
        <title>Chromosome-level genome assembly of the bean flower thrips Megalurothrips usitatus.</title>
        <authorList>
            <person name="Ma L."/>
            <person name="Liu Q."/>
            <person name="Li H."/>
            <person name="Cai W."/>
        </authorList>
    </citation>
    <scope>NUCLEOTIDE SEQUENCE</scope>
    <source>
        <strain evidence="14">Cailab_2022a</strain>
    </source>
</reference>
<gene>
    <name evidence="12" type="primary">coq6</name>
    <name evidence="14" type="ORF">ONE63_008727</name>
</gene>
<dbReference type="SUPFAM" id="SSF51905">
    <property type="entry name" value="FAD/NAD(P)-binding domain"/>
    <property type="match status" value="1"/>
</dbReference>
<keyword evidence="3 12" id="KW-0285">Flavoprotein</keyword>
<comment type="pathway">
    <text evidence="12">Cofactor biosynthesis; ubiquinone biosynthesis.</text>
</comment>
<evidence type="ECO:0000256" key="11">
    <source>
        <dbReference type="ARBA" id="ARBA00023136"/>
    </source>
</evidence>
<evidence type="ECO:0000256" key="4">
    <source>
        <dbReference type="ARBA" id="ARBA00022688"/>
    </source>
</evidence>
<sequence length="460" mass="50573">MASNMSNLTKKLVLSSTTSFCNCNLIHRCWLSTSSNTHYDIVIAGGGLVGTAMACSLGSSELLSEKKILLLEGAPAKPITLKETYSNRVSAINNSSIKLFENIKIWGDIKRHRVQEVKKMQVWDACSGSLITFSDDDLSNPIAFIIENDLILWALGTRLNNVHNISVRYNAKIKDYILPKHSSCDAPQIVLENDEKLSCDLLIGADGVNSKVRSKMETIVERTDYKQMGVVATLSLSDSSNNIVAWQRFLPDGGVVALLPLSDTVSSLVWSTSTSNAKELLNLSEESFVDAVNDAFLKEHPKSPFVEALLRNLRLLPGEDMQIPPSITKVLAGSRAAFPLGNTSVSRYVNSCVALIGDAAHRVHPLAGQGVNIGFGDVQCLTKQVEQAVYQGCHIGRGSHLKEYQSERLRDTWPKMKVIHYMHSLYQTSFTPVVAMRSLGLSLVHSMPLIKKQLMMKANA</sequence>
<evidence type="ECO:0000256" key="12">
    <source>
        <dbReference type="HAMAP-Rule" id="MF_03193"/>
    </source>
</evidence>
<protein>
    <recommendedName>
        <fullName evidence="12">Ubiquinone biosynthesis monooxygenase COQ6, mitochondrial</fullName>
        <ecNumber evidence="12">1.14.15.45</ecNumber>
    </recommendedName>
    <alternativeName>
        <fullName evidence="12">2-methoxy-6-polyprenolphenol 4-hydroxylase</fullName>
        <ecNumber evidence="12">1.14.15.46</ecNumber>
    </alternativeName>
</protein>
<feature type="domain" description="FAD-binding" evidence="13">
    <location>
        <begin position="192"/>
        <end position="411"/>
    </location>
</feature>
<proteinExistence type="inferred from homology"/>
<accession>A0AAV7XN98</accession>
<dbReference type="GO" id="GO:0120538">
    <property type="term" value="F:2-methoxy-6-polyprenolphenol 4-hydroxylase activity"/>
    <property type="evidence" value="ECO:0007669"/>
    <property type="project" value="UniProtKB-EC"/>
</dbReference>
<dbReference type="NCBIfam" id="TIGR01988">
    <property type="entry name" value="Ubi-OHases"/>
    <property type="match status" value="1"/>
</dbReference>
<dbReference type="InterPro" id="IPR036188">
    <property type="entry name" value="FAD/NAD-bd_sf"/>
</dbReference>
<evidence type="ECO:0000256" key="8">
    <source>
        <dbReference type="ARBA" id="ARBA00023002"/>
    </source>
</evidence>
<keyword evidence="11 12" id="KW-0472">Membrane</keyword>
<evidence type="ECO:0000256" key="1">
    <source>
        <dbReference type="ARBA" id="ARBA00001974"/>
    </source>
</evidence>
<dbReference type="InterPro" id="IPR000689">
    <property type="entry name" value="UbQ_mOase_COQ6"/>
</dbReference>
<dbReference type="InterPro" id="IPR018168">
    <property type="entry name" value="Ubi_Hdrlase_CS"/>
</dbReference>
<dbReference type="AlphaFoldDB" id="A0AAV7XN98"/>
<evidence type="ECO:0000313" key="14">
    <source>
        <dbReference type="EMBL" id="KAJ1527196.1"/>
    </source>
</evidence>
<dbReference type="FunFam" id="3.50.50.60:FF:000086">
    <property type="entry name" value="Ubiquinone biosynthesis monooxygenase COQ6, mitochondrial"/>
    <property type="match status" value="1"/>
</dbReference>
<comment type="caution">
    <text evidence="14">The sequence shown here is derived from an EMBL/GenBank/DDBJ whole genome shotgun (WGS) entry which is preliminary data.</text>
</comment>
<keyword evidence="10 12" id="KW-0496">Mitochondrion</keyword>
<evidence type="ECO:0000313" key="15">
    <source>
        <dbReference type="Proteomes" id="UP001075354"/>
    </source>
</evidence>
<dbReference type="GO" id="GO:0016712">
    <property type="term" value="F:oxidoreductase activity, acting on paired donors, with incorporation or reduction of molecular oxygen, reduced flavin or flavoprotein as one donor, and incorporation of one atom of oxygen"/>
    <property type="evidence" value="ECO:0007669"/>
    <property type="project" value="UniProtKB-UniRule"/>
</dbReference>
<dbReference type="EC" id="1.14.15.45" evidence="12"/>
<comment type="cofactor">
    <cofactor evidence="1 12">
        <name>FAD</name>
        <dbReference type="ChEBI" id="CHEBI:57692"/>
    </cofactor>
</comment>
<comment type="similarity">
    <text evidence="2 12">Belongs to the UbiH/COQ6 family.</text>
</comment>
<dbReference type="PRINTS" id="PR00420">
    <property type="entry name" value="RNGMNOXGNASE"/>
</dbReference>
<name>A0AAV7XN98_9NEOP</name>
<dbReference type="Proteomes" id="UP001075354">
    <property type="component" value="Chromosome 6"/>
</dbReference>
<dbReference type="InterPro" id="IPR010971">
    <property type="entry name" value="UbiH/COQ6"/>
</dbReference>
<keyword evidence="7" id="KW-0809">Transit peptide</keyword>
<dbReference type="InterPro" id="IPR002938">
    <property type="entry name" value="FAD-bd"/>
</dbReference>
<dbReference type="GO" id="GO:0071949">
    <property type="term" value="F:FAD binding"/>
    <property type="evidence" value="ECO:0007669"/>
    <property type="project" value="InterPro"/>
</dbReference>
<dbReference type="GO" id="GO:0106364">
    <property type="term" value="F:4-hydroxy-3-all-trans-polyprenylbenzoate oxygenase activity"/>
    <property type="evidence" value="ECO:0007669"/>
    <property type="project" value="UniProtKB-EC"/>
</dbReference>
<dbReference type="PANTHER" id="PTHR43876:SF7">
    <property type="entry name" value="UBIQUINONE BIOSYNTHESIS MONOOXYGENASE COQ6, MITOCHONDRIAL"/>
    <property type="match status" value="1"/>
</dbReference>
<evidence type="ECO:0000259" key="13">
    <source>
        <dbReference type="Pfam" id="PF01494"/>
    </source>
</evidence>
<comment type="catalytic activity">
    <reaction evidence="12">
        <text>a 2-methoxy-6-(all-trans-polyprenyl)phenol + 2 reduced [2Fe-2S]-[ferredoxin] + O2 + 2 H(+) = a 2-methoxy-6-(all-trans-polyprenyl)benzene-1,4-diol + 2 oxidized [2Fe-2S]-[ferredoxin] + H2O</text>
        <dbReference type="Rhea" id="RHEA:81183"/>
        <dbReference type="Rhea" id="RHEA-COMP:9551"/>
        <dbReference type="Rhea" id="RHEA-COMP:10000"/>
        <dbReference type="Rhea" id="RHEA-COMP:10001"/>
        <dbReference type="Rhea" id="RHEA-COMP:10858"/>
        <dbReference type="ChEBI" id="CHEBI:15377"/>
        <dbReference type="ChEBI" id="CHEBI:15378"/>
        <dbReference type="ChEBI" id="CHEBI:15379"/>
        <dbReference type="ChEBI" id="CHEBI:33737"/>
        <dbReference type="ChEBI" id="CHEBI:33738"/>
        <dbReference type="ChEBI" id="CHEBI:62731"/>
        <dbReference type="ChEBI" id="CHEBI:84166"/>
        <dbReference type="EC" id="1.14.15.46"/>
    </reaction>
</comment>
<dbReference type="HAMAP" id="MF_03193">
    <property type="entry name" value="COQ6_monooxygenase"/>
    <property type="match status" value="1"/>
</dbReference>
<evidence type="ECO:0000256" key="2">
    <source>
        <dbReference type="ARBA" id="ARBA00005349"/>
    </source>
</evidence>
<comment type="function">
    <text evidence="12">FAD-dependent monooxygenase required for two non-consecutive steps during ubiquinone biosynthesis. Required for the C5-ring hydroxylation during ubiquinone biosynthesis by catalyzing the hydroxylation of 4-hydroxy-3-(all-trans-polyprenyl)benzoic acid to 3,4-dihydroxy-5-(all-trans-polyprenyl)benzoic acid. Also acts downstream of coq4, for the C1-hydroxylation during ubiquinone biosynthesis by catalyzing the hydroxylation of 2-methoxy-6-(all-trans-polyprenyl)phenol to 2-methoxy-6-(all-trans-polyprenyl)benzene-1,4-diol. The electrons required for the hydroxylation reaction are funneled indirectly to coq6 from NADPH via a ferredoxin/ferredoxin reductase system.</text>
</comment>
<dbReference type="PROSITE" id="PS01304">
    <property type="entry name" value="UBIH"/>
    <property type="match status" value="1"/>
</dbReference>
<dbReference type="Pfam" id="PF01494">
    <property type="entry name" value="FAD_binding_3"/>
    <property type="match status" value="1"/>
</dbReference>
<organism evidence="14 15">
    <name type="scientific">Megalurothrips usitatus</name>
    <name type="common">bean blossom thrips</name>
    <dbReference type="NCBI Taxonomy" id="439358"/>
    <lineage>
        <taxon>Eukaryota</taxon>
        <taxon>Metazoa</taxon>
        <taxon>Ecdysozoa</taxon>
        <taxon>Arthropoda</taxon>
        <taxon>Hexapoda</taxon>
        <taxon>Insecta</taxon>
        <taxon>Pterygota</taxon>
        <taxon>Neoptera</taxon>
        <taxon>Paraneoptera</taxon>
        <taxon>Thysanoptera</taxon>
        <taxon>Terebrantia</taxon>
        <taxon>Thripoidea</taxon>
        <taxon>Thripidae</taxon>
        <taxon>Megalurothrips</taxon>
    </lineage>
</organism>
<comment type="catalytic activity">
    <reaction evidence="12">
        <text>a 4-hydroxy-3-(all-trans-polyprenyl)benzoate + 2 reduced [2Fe-2S]-[ferredoxin] + O2 + 2 H(+) = a 3,4-dihydroxy-5-(all-trans-polyprenyl)benzoate + 2 oxidized [2Fe-2S]-[ferredoxin] + H2O</text>
        <dbReference type="Rhea" id="RHEA:81195"/>
        <dbReference type="Rhea" id="RHEA-COMP:9514"/>
        <dbReference type="Rhea" id="RHEA-COMP:10000"/>
        <dbReference type="Rhea" id="RHEA-COMP:10001"/>
        <dbReference type="Rhea" id="RHEA-COMP:10930"/>
        <dbReference type="ChEBI" id="CHEBI:15377"/>
        <dbReference type="ChEBI" id="CHEBI:15378"/>
        <dbReference type="ChEBI" id="CHEBI:15379"/>
        <dbReference type="ChEBI" id="CHEBI:33737"/>
        <dbReference type="ChEBI" id="CHEBI:33738"/>
        <dbReference type="ChEBI" id="CHEBI:64694"/>
        <dbReference type="ChEBI" id="CHEBI:78396"/>
        <dbReference type="EC" id="1.14.15.45"/>
    </reaction>
</comment>
<evidence type="ECO:0000256" key="6">
    <source>
        <dbReference type="ARBA" id="ARBA00022827"/>
    </source>
</evidence>
<dbReference type="FunFam" id="3.50.50.60:FF:000021">
    <property type="entry name" value="Ubiquinone biosynthesis monooxygenase COQ6"/>
    <property type="match status" value="1"/>
</dbReference>
<evidence type="ECO:0000256" key="5">
    <source>
        <dbReference type="ARBA" id="ARBA00022792"/>
    </source>
</evidence>
<evidence type="ECO:0000256" key="10">
    <source>
        <dbReference type="ARBA" id="ARBA00023128"/>
    </source>
</evidence>
<evidence type="ECO:0000256" key="9">
    <source>
        <dbReference type="ARBA" id="ARBA00023033"/>
    </source>
</evidence>
<evidence type="ECO:0000256" key="7">
    <source>
        <dbReference type="ARBA" id="ARBA00022946"/>
    </source>
</evidence>
<comment type="subcellular location">
    <subcellularLocation>
        <location evidence="12">Mitochondrion inner membrane</location>
        <topology evidence="12">Peripheral membrane protein</topology>
        <orientation evidence="12">Matrix side</orientation>
    </subcellularLocation>
</comment>
<dbReference type="EC" id="1.14.15.46" evidence="12"/>
<evidence type="ECO:0000256" key="3">
    <source>
        <dbReference type="ARBA" id="ARBA00022630"/>
    </source>
</evidence>
<keyword evidence="9 12" id="KW-0503">Monooxygenase</keyword>
<comment type="subunit">
    <text evidence="12">Component of a multi-subunit COQ enzyme complex.</text>
</comment>
<dbReference type="PANTHER" id="PTHR43876">
    <property type="entry name" value="UBIQUINONE BIOSYNTHESIS MONOOXYGENASE COQ6, MITOCHONDRIAL"/>
    <property type="match status" value="1"/>
</dbReference>
<keyword evidence="6 12" id="KW-0274">FAD</keyword>
<keyword evidence="5 12" id="KW-0999">Mitochondrion inner membrane</keyword>
<dbReference type="GO" id="GO:0031314">
    <property type="term" value="C:extrinsic component of mitochondrial inner membrane"/>
    <property type="evidence" value="ECO:0007669"/>
    <property type="project" value="UniProtKB-UniRule"/>
</dbReference>